<dbReference type="AlphaFoldDB" id="A0AB39UTS3"/>
<keyword evidence="1" id="KW-0464">Manganese</keyword>
<dbReference type="GO" id="GO:0005737">
    <property type="term" value="C:cytoplasm"/>
    <property type="evidence" value="ECO:0007669"/>
    <property type="project" value="TreeGrafter"/>
</dbReference>
<keyword evidence="2" id="KW-0547">Nucleotide-binding</keyword>
<dbReference type="KEGG" id="tcd:AAIA72_12875"/>
<evidence type="ECO:0000256" key="2">
    <source>
        <dbReference type="PROSITE-ProRule" id="PRU00409"/>
    </source>
</evidence>
<dbReference type="PROSITE" id="PS50975">
    <property type="entry name" value="ATP_GRASP"/>
    <property type="match status" value="1"/>
</dbReference>
<dbReference type="RefSeq" id="WP_369600717.1">
    <property type="nucleotide sequence ID" value="NZ_CP154858.1"/>
</dbReference>
<dbReference type="SUPFAM" id="SSF56059">
    <property type="entry name" value="Glutathione synthetase ATP-binding domain-like"/>
    <property type="match status" value="1"/>
</dbReference>
<keyword evidence="2" id="KW-0067">ATP-binding</keyword>
<reference evidence="5" key="1">
    <citation type="submission" date="2024-05" db="EMBL/GenBank/DDBJ databases">
        <title>Genome sequencing of novel strain.</title>
        <authorList>
            <person name="Ganbat D."/>
            <person name="Ganbat S."/>
            <person name="Lee S.-J."/>
        </authorList>
    </citation>
    <scope>NUCLEOTIDE SEQUENCE</scope>
    <source>
        <strain evidence="5">SMD15-11</strain>
    </source>
</reference>
<feature type="compositionally biased region" description="Low complexity" evidence="3">
    <location>
        <begin position="261"/>
        <end position="274"/>
    </location>
</feature>
<dbReference type="Gene3D" id="3.30.470.20">
    <property type="entry name" value="ATP-grasp fold, B domain"/>
    <property type="match status" value="1"/>
</dbReference>
<evidence type="ECO:0000256" key="1">
    <source>
        <dbReference type="ARBA" id="ARBA00023211"/>
    </source>
</evidence>
<dbReference type="GO" id="GO:0018169">
    <property type="term" value="F:ribosomal S6-glutamic acid ligase activity"/>
    <property type="evidence" value="ECO:0007669"/>
    <property type="project" value="TreeGrafter"/>
</dbReference>
<evidence type="ECO:0000259" key="4">
    <source>
        <dbReference type="PROSITE" id="PS50975"/>
    </source>
</evidence>
<dbReference type="EMBL" id="CP154858">
    <property type="protein sequence ID" value="XDT71692.1"/>
    <property type="molecule type" value="Genomic_DNA"/>
</dbReference>
<evidence type="ECO:0000313" key="5">
    <source>
        <dbReference type="EMBL" id="XDT71692.1"/>
    </source>
</evidence>
<dbReference type="Pfam" id="PF08443">
    <property type="entry name" value="RimK"/>
    <property type="match status" value="1"/>
</dbReference>
<dbReference type="PANTHER" id="PTHR21621">
    <property type="entry name" value="RIBOSOMAL PROTEIN S6 MODIFICATION PROTEIN"/>
    <property type="match status" value="1"/>
</dbReference>
<organism evidence="5">
    <name type="scientific">Thermohahella caldifontis</name>
    <dbReference type="NCBI Taxonomy" id="3142973"/>
    <lineage>
        <taxon>Bacteria</taxon>
        <taxon>Pseudomonadati</taxon>
        <taxon>Pseudomonadota</taxon>
        <taxon>Gammaproteobacteria</taxon>
        <taxon>Oceanospirillales</taxon>
        <taxon>Hahellaceae</taxon>
        <taxon>Thermohahella</taxon>
    </lineage>
</organism>
<dbReference type="GO" id="GO:0009432">
    <property type="term" value="P:SOS response"/>
    <property type="evidence" value="ECO:0007669"/>
    <property type="project" value="TreeGrafter"/>
</dbReference>
<feature type="region of interest" description="Disordered" evidence="3">
    <location>
        <begin position="253"/>
        <end position="296"/>
    </location>
</feature>
<dbReference type="PANTHER" id="PTHR21621:SF0">
    <property type="entry name" value="BETA-CITRYLGLUTAMATE SYNTHASE B-RELATED"/>
    <property type="match status" value="1"/>
</dbReference>
<proteinExistence type="predicted"/>
<name>A0AB39UTS3_9GAMM</name>
<feature type="domain" description="ATP-grasp" evidence="4">
    <location>
        <begin position="75"/>
        <end position="254"/>
    </location>
</feature>
<dbReference type="GO" id="GO:0046872">
    <property type="term" value="F:metal ion binding"/>
    <property type="evidence" value="ECO:0007669"/>
    <property type="project" value="InterPro"/>
</dbReference>
<dbReference type="InterPro" id="IPR011761">
    <property type="entry name" value="ATP-grasp"/>
</dbReference>
<gene>
    <name evidence="5" type="ORF">AAIA72_12875</name>
</gene>
<accession>A0AB39UTS3</accession>
<dbReference type="InterPro" id="IPR013651">
    <property type="entry name" value="ATP-grasp_RimK-type"/>
</dbReference>
<evidence type="ECO:0000256" key="3">
    <source>
        <dbReference type="SAM" id="MobiDB-lite"/>
    </source>
</evidence>
<sequence>MKLVSFDPYRTLNLPGVRHVKPEQYLSALELIREADWVLFPEYWQLNTLIYGLRKRIFPSPASYHIGIDKIAQTRAFTAALPAHVPETLILGNTPENQKLAWDCMWLPFVAKLPRSSEGQGVFLIESEFDWQRYVRMTDVLYVQEYLPIDRDLRVVIVGDEVVTAYWRKGQSGFHNNVARGGEIIRTDIPEAGVELARTLARTFGIDHAGFDIAMVGNHPYVIEMNRLFGNTGIEQASRVLSDAMLRALRASDSCSGTGHPVPSEVPASAAPAVLNGHTDPPGLQHPLPTAVHTPR</sequence>
<dbReference type="GO" id="GO:0005524">
    <property type="term" value="F:ATP binding"/>
    <property type="evidence" value="ECO:0007669"/>
    <property type="project" value="UniProtKB-UniRule"/>
</dbReference>
<protein>
    <recommendedName>
        <fullName evidence="4">ATP-grasp domain-containing protein</fullName>
    </recommendedName>
</protein>